<organism evidence="1">
    <name type="scientific">uncultured Caudovirales phage</name>
    <dbReference type="NCBI Taxonomy" id="2100421"/>
    <lineage>
        <taxon>Viruses</taxon>
        <taxon>Duplodnaviria</taxon>
        <taxon>Heunggongvirae</taxon>
        <taxon>Uroviricota</taxon>
        <taxon>Caudoviricetes</taxon>
        <taxon>Peduoviridae</taxon>
        <taxon>Maltschvirus</taxon>
        <taxon>Maltschvirus maltsch</taxon>
    </lineage>
</organism>
<sequence length="85" mass="10134">MKEPKILLVKEHYLVKFGAVKLDGKFYPDLNFDIYIASNNNEEWYGRAYAHGEEFVSVPWLKLRENESMYPVDEMIKIIQETFEN</sequence>
<accession>A0A2H4JDN6</accession>
<protein>
    <submittedName>
        <fullName evidence="1">Uncharacterized protein</fullName>
    </submittedName>
</protein>
<dbReference type="EMBL" id="MF417903">
    <property type="protein sequence ID" value="ASN70221.1"/>
    <property type="molecule type" value="Genomic_DNA"/>
</dbReference>
<proteinExistence type="predicted"/>
<name>A0A2H4JDN6_9CAUD</name>
<evidence type="ECO:0000313" key="1">
    <source>
        <dbReference type="EMBL" id="ASN70221.1"/>
    </source>
</evidence>
<gene>
    <name evidence="1" type="ORF">10F3_36</name>
</gene>
<reference evidence="1" key="1">
    <citation type="submission" date="2017-06" db="EMBL/GenBank/DDBJ databases">
        <title>Novel phages from South African skin metaviromes.</title>
        <authorList>
            <person name="van Zyl L.J."/>
            <person name="Abrahams Y."/>
            <person name="Stander E.A."/>
            <person name="Kirby B.M."/>
            <person name="Clavaud C."/>
            <person name="Farcet C."/>
            <person name="Breton L."/>
            <person name="Trindade M.I."/>
        </authorList>
    </citation>
    <scope>NUCLEOTIDE SEQUENCE</scope>
</reference>